<evidence type="ECO:0000313" key="1">
    <source>
        <dbReference type="EMBL" id="VDL68680.1"/>
    </source>
</evidence>
<accession>A0A0N4XRD7</accession>
<dbReference type="STRING" id="27835.A0A0N4XRD7"/>
<evidence type="ECO:0000313" key="2">
    <source>
        <dbReference type="Proteomes" id="UP000271162"/>
    </source>
</evidence>
<sequence>MDQIQTVAQLIERSREYHIPLVLVFVDYRNAFDSVKINALLNALVYAGVPSPLTNASWRMLLEHVNYYPVVPLEAYNSHRERNTAGRHDLPETIQRHFRMP</sequence>
<reference evidence="3" key="1">
    <citation type="submission" date="2017-02" db="UniProtKB">
        <authorList>
            <consortium name="WormBaseParasite"/>
        </authorList>
    </citation>
    <scope>IDENTIFICATION</scope>
</reference>
<evidence type="ECO:0000313" key="3">
    <source>
        <dbReference type="WBParaSite" id="NBR_0000508901-mRNA-1"/>
    </source>
</evidence>
<gene>
    <name evidence="1" type="ORF">NBR_LOCUS5091</name>
</gene>
<dbReference type="AlphaFoldDB" id="A0A0N4XRD7"/>
<name>A0A0N4XRD7_NIPBR</name>
<dbReference type="Proteomes" id="UP000271162">
    <property type="component" value="Unassembled WGS sequence"/>
</dbReference>
<dbReference type="EMBL" id="UYSL01011254">
    <property type="protein sequence ID" value="VDL68680.1"/>
    <property type="molecule type" value="Genomic_DNA"/>
</dbReference>
<dbReference type="WBParaSite" id="NBR_0000508901-mRNA-1">
    <property type="protein sequence ID" value="NBR_0000508901-mRNA-1"/>
    <property type="gene ID" value="NBR_0000508901"/>
</dbReference>
<organism evidence="3">
    <name type="scientific">Nippostrongylus brasiliensis</name>
    <name type="common">Rat hookworm</name>
    <dbReference type="NCBI Taxonomy" id="27835"/>
    <lineage>
        <taxon>Eukaryota</taxon>
        <taxon>Metazoa</taxon>
        <taxon>Ecdysozoa</taxon>
        <taxon>Nematoda</taxon>
        <taxon>Chromadorea</taxon>
        <taxon>Rhabditida</taxon>
        <taxon>Rhabditina</taxon>
        <taxon>Rhabditomorpha</taxon>
        <taxon>Strongyloidea</taxon>
        <taxon>Heligmosomidae</taxon>
        <taxon>Nippostrongylus</taxon>
    </lineage>
</organism>
<proteinExistence type="predicted"/>
<reference evidence="1 2" key="2">
    <citation type="submission" date="2018-11" db="EMBL/GenBank/DDBJ databases">
        <authorList>
            <consortium name="Pathogen Informatics"/>
        </authorList>
    </citation>
    <scope>NUCLEOTIDE SEQUENCE [LARGE SCALE GENOMIC DNA]</scope>
</reference>
<keyword evidence="2" id="KW-1185">Reference proteome</keyword>
<protein>
    <submittedName>
        <fullName evidence="3">Reverse transcriptase domain-containing protein</fullName>
    </submittedName>
</protein>